<dbReference type="PANTHER" id="PTHR31917:SF68">
    <property type="entry name" value="PLANT TUDOR-LIKE RNA-BINDING PROTEIN-RELATED"/>
    <property type="match status" value="1"/>
</dbReference>
<dbReference type="EMBL" id="BQNB010021068">
    <property type="protein sequence ID" value="GJU02516.1"/>
    <property type="molecule type" value="Genomic_DNA"/>
</dbReference>
<evidence type="ECO:0000259" key="1">
    <source>
        <dbReference type="Pfam" id="PF05641"/>
    </source>
</evidence>
<evidence type="ECO:0000313" key="3">
    <source>
        <dbReference type="Proteomes" id="UP001151760"/>
    </source>
</evidence>
<sequence>MVKVLTTDEAPYHSRLYAQIVSSNGHSYTVRYVVCPGSTNQGRVVYVSQKYIRPCPSSVEILECRPAEVVEVFHNLSWKMAIVSKAFGWDYFLVRLVGSFSEFEASKAELLVLDLQ</sequence>
<evidence type="ECO:0000313" key="2">
    <source>
        <dbReference type="EMBL" id="GJU02516.1"/>
    </source>
</evidence>
<protein>
    <recommendedName>
        <fullName evidence="1">Agenet-like domain-containing protein</fullName>
    </recommendedName>
</protein>
<dbReference type="PANTHER" id="PTHR31917">
    <property type="entry name" value="AGENET DOMAIN-CONTAINING PROTEIN-RELATED"/>
    <property type="match status" value="1"/>
</dbReference>
<dbReference type="InterPro" id="IPR008395">
    <property type="entry name" value="Agenet-like_dom"/>
</dbReference>
<reference evidence="2" key="2">
    <citation type="submission" date="2022-01" db="EMBL/GenBank/DDBJ databases">
        <authorList>
            <person name="Yamashiro T."/>
            <person name="Shiraishi A."/>
            <person name="Satake H."/>
            <person name="Nakayama K."/>
        </authorList>
    </citation>
    <scope>NUCLEOTIDE SEQUENCE</scope>
</reference>
<dbReference type="Pfam" id="PF05641">
    <property type="entry name" value="Agenet"/>
    <property type="match status" value="1"/>
</dbReference>
<name>A0ABQ5IQH2_9ASTR</name>
<feature type="domain" description="Agenet-like" evidence="1">
    <location>
        <begin position="4"/>
        <end position="56"/>
    </location>
</feature>
<keyword evidence="3" id="KW-1185">Reference proteome</keyword>
<proteinExistence type="predicted"/>
<comment type="caution">
    <text evidence="2">The sequence shown here is derived from an EMBL/GenBank/DDBJ whole genome shotgun (WGS) entry which is preliminary data.</text>
</comment>
<accession>A0ABQ5IQH2</accession>
<gene>
    <name evidence="2" type="ORF">Tco_1112854</name>
</gene>
<organism evidence="2 3">
    <name type="scientific">Tanacetum coccineum</name>
    <dbReference type="NCBI Taxonomy" id="301880"/>
    <lineage>
        <taxon>Eukaryota</taxon>
        <taxon>Viridiplantae</taxon>
        <taxon>Streptophyta</taxon>
        <taxon>Embryophyta</taxon>
        <taxon>Tracheophyta</taxon>
        <taxon>Spermatophyta</taxon>
        <taxon>Magnoliopsida</taxon>
        <taxon>eudicotyledons</taxon>
        <taxon>Gunneridae</taxon>
        <taxon>Pentapetalae</taxon>
        <taxon>asterids</taxon>
        <taxon>campanulids</taxon>
        <taxon>Asterales</taxon>
        <taxon>Asteraceae</taxon>
        <taxon>Asteroideae</taxon>
        <taxon>Anthemideae</taxon>
        <taxon>Anthemidinae</taxon>
        <taxon>Tanacetum</taxon>
    </lineage>
</organism>
<reference evidence="2" key="1">
    <citation type="journal article" date="2022" name="Int. J. Mol. Sci.">
        <title>Draft Genome of Tanacetum Coccineum: Genomic Comparison of Closely Related Tanacetum-Family Plants.</title>
        <authorList>
            <person name="Yamashiro T."/>
            <person name="Shiraishi A."/>
            <person name="Nakayama K."/>
            <person name="Satake H."/>
        </authorList>
    </citation>
    <scope>NUCLEOTIDE SEQUENCE</scope>
</reference>
<dbReference type="Proteomes" id="UP001151760">
    <property type="component" value="Unassembled WGS sequence"/>
</dbReference>